<evidence type="ECO:0000259" key="2">
    <source>
        <dbReference type="PROSITE" id="PS50943"/>
    </source>
</evidence>
<dbReference type="InterPro" id="IPR050807">
    <property type="entry name" value="TransReg_Diox_bact_type"/>
</dbReference>
<comment type="caution">
    <text evidence="4">The sequence shown here is derived from an EMBL/GenBank/DDBJ whole genome shotgun (WGS) entry which is preliminary data.</text>
</comment>
<keyword evidence="5" id="KW-1185">Reference proteome</keyword>
<evidence type="ECO:0000256" key="1">
    <source>
        <dbReference type="ARBA" id="ARBA00023125"/>
    </source>
</evidence>
<evidence type="ECO:0000313" key="5">
    <source>
        <dbReference type="Proteomes" id="UP000199271"/>
    </source>
</evidence>
<feature type="domain" description="HTH cro/C1-type" evidence="2">
    <location>
        <begin position="12"/>
        <end position="67"/>
    </location>
</feature>
<dbReference type="EMBL" id="JAHBFI010000003">
    <property type="protein sequence ID" value="MBZ5961861.1"/>
    <property type="molecule type" value="Genomic_DNA"/>
</dbReference>
<evidence type="ECO:0000313" key="4">
    <source>
        <dbReference type="EMBL" id="MBZ5961861.1"/>
    </source>
</evidence>
<dbReference type="Gene3D" id="1.10.260.40">
    <property type="entry name" value="lambda repressor-like DNA-binding domains"/>
    <property type="match status" value="1"/>
</dbReference>
<dbReference type="InterPro" id="IPR010982">
    <property type="entry name" value="Lambda_DNA-bd_dom_sf"/>
</dbReference>
<sequence>MKTTTEQIAEKLRMKRLQHGMTVEKLSEIADVSVGTISTLERKIKVNLSITTLLKLMNALSIEPYELFGSADPSIDELLEDNRALEEKLQNIADIINSKPE</sequence>
<dbReference type="Proteomes" id="UP000752647">
    <property type="component" value="Unassembled WGS sequence"/>
</dbReference>
<dbReference type="PANTHER" id="PTHR46797:SF1">
    <property type="entry name" value="METHYLPHOSPHONATE SYNTHASE"/>
    <property type="match status" value="1"/>
</dbReference>
<dbReference type="AlphaFoldDB" id="A0A9Q3XTN0"/>
<accession>A0A9Q3XTN0</accession>
<dbReference type="GeneID" id="34301337"/>
<dbReference type="SUPFAM" id="SSF47413">
    <property type="entry name" value="lambda repressor-like DNA-binding domains"/>
    <property type="match status" value="1"/>
</dbReference>
<dbReference type="RefSeq" id="WP_013231975.1">
    <property type="nucleotide sequence ID" value="NZ_BPKT01000011.1"/>
</dbReference>
<dbReference type="PROSITE" id="PS50943">
    <property type="entry name" value="HTH_CROC1"/>
    <property type="match status" value="1"/>
</dbReference>
<evidence type="ECO:0000313" key="6">
    <source>
        <dbReference type="Proteomes" id="UP000752647"/>
    </source>
</evidence>
<dbReference type="Proteomes" id="UP000199271">
    <property type="component" value="Unassembled WGS sequence"/>
</dbReference>
<dbReference type="EMBL" id="FBSY01000019">
    <property type="protein sequence ID" value="CUW18906.1"/>
    <property type="molecule type" value="Genomic_DNA"/>
</dbReference>
<dbReference type="CDD" id="cd00093">
    <property type="entry name" value="HTH_XRE"/>
    <property type="match status" value="1"/>
</dbReference>
<dbReference type="SMART" id="SM00530">
    <property type="entry name" value="HTH_XRE"/>
    <property type="match status" value="1"/>
</dbReference>
<reference evidence="4" key="2">
    <citation type="submission" date="2021-05" db="EMBL/GenBank/DDBJ databases">
        <title>Pangenome of Leuconostoc gelidum warrants species status for Leuconostoc gelidum subsp. gasicomitatum.</title>
        <authorList>
            <person name="Johansson P."/>
            <person name="Sade E."/>
            <person name="Hultman J."/>
            <person name="Auvinen P."/>
            <person name="Bjorkroth J."/>
        </authorList>
    </citation>
    <scope>NUCLEOTIDE SEQUENCE</scope>
    <source>
        <strain evidence="4">A.21.4</strain>
    </source>
</reference>
<name>A0A9Q3XTN0_9LACO</name>
<evidence type="ECO:0000313" key="3">
    <source>
        <dbReference type="EMBL" id="CUW18906.1"/>
    </source>
</evidence>
<organism evidence="4 6">
    <name type="scientific">Leuconostoc gasicomitatum</name>
    <dbReference type="NCBI Taxonomy" id="115778"/>
    <lineage>
        <taxon>Bacteria</taxon>
        <taxon>Bacillati</taxon>
        <taxon>Bacillota</taxon>
        <taxon>Bacilli</taxon>
        <taxon>Lactobacillales</taxon>
        <taxon>Lactobacillaceae</taxon>
        <taxon>Leuconostoc</taxon>
        <taxon>Leuconostoc gelidum group</taxon>
    </lineage>
</organism>
<dbReference type="Pfam" id="PF01381">
    <property type="entry name" value="HTH_3"/>
    <property type="match status" value="1"/>
</dbReference>
<protein>
    <submittedName>
        <fullName evidence="4">Helix-turn-helix transcriptional regulator</fullName>
    </submittedName>
</protein>
<dbReference type="GO" id="GO:0003677">
    <property type="term" value="F:DNA binding"/>
    <property type="evidence" value="ECO:0007669"/>
    <property type="project" value="UniProtKB-KW"/>
</dbReference>
<gene>
    <name evidence="3" type="ORF">C122C_0204</name>
    <name evidence="4" type="ORF">KIJ12_01605</name>
</gene>
<proteinExistence type="predicted"/>
<dbReference type="InterPro" id="IPR001387">
    <property type="entry name" value="Cro/C1-type_HTH"/>
</dbReference>
<dbReference type="OMA" id="RTQREYT"/>
<dbReference type="GO" id="GO:0005829">
    <property type="term" value="C:cytosol"/>
    <property type="evidence" value="ECO:0007669"/>
    <property type="project" value="TreeGrafter"/>
</dbReference>
<keyword evidence="1" id="KW-0238">DNA-binding</keyword>
<dbReference type="GO" id="GO:0003700">
    <property type="term" value="F:DNA-binding transcription factor activity"/>
    <property type="evidence" value="ECO:0007669"/>
    <property type="project" value="TreeGrafter"/>
</dbReference>
<dbReference type="PANTHER" id="PTHR46797">
    <property type="entry name" value="HTH-TYPE TRANSCRIPTIONAL REGULATOR"/>
    <property type="match status" value="1"/>
</dbReference>
<reference evidence="3 5" key="1">
    <citation type="submission" date="2015-12" db="EMBL/GenBank/DDBJ databases">
        <authorList>
            <person name="Andreevskaya M."/>
        </authorList>
    </citation>
    <scope>NUCLEOTIDE SEQUENCE [LARGE SCALE GENOMIC DNA]</scope>
    <source>
        <strain evidence="3 5">C122c</strain>
    </source>
</reference>